<dbReference type="PANTHER" id="PTHR47338:SF19">
    <property type="entry name" value="ZN(II)2CYS6 TRANSCRIPTION FACTOR (EUROFUNG)"/>
    <property type="match status" value="1"/>
</dbReference>
<evidence type="ECO:0000313" key="9">
    <source>
        <dbReference type="EMBL" id="KAL2838089.1"/>
    </source>
</evidence>
<evidence type="ECO:0000256" key="1">
    <source>
        <dbReference type="ARBA" id="ARBA00004123"/>
    </source>
</evidence>
<evidence type="ECO:0000259" key="8">
    <source>
        <dbReference type="PROSITE" id="PS50048"/>
    </source>
</evidence>
<dbReference type="SUPFAM" id="SSF57701">
    <property type="entry name" value="Zn2/Cys6 DNA-binding domain"/>
    <property type="match status" value="1"/>
</dbReference>
<keyword evidence="10" id="KW-1185">Reference proteome</keyword>
<organism evidence="9 10">
    <name type="scientific">Aspergillus pseudoustus</name>
    <dbReference type="NCBI Taxonomy" id="1810923"/>
    <lineage>
        <taxon>Eukaryota</taxon>
        <taxon>Fungi</taxon>
        <taxon>Dikarya</taxon>
        <taxon>Ascomycota</taxon>
        <taxon>Pezizomycotina</taxon>
        <taxon>Eurotiomycetes</taxon>
        <taxon>Eurotiomycetidae</taxon>
        <taxon>Eurotiales</taxon>
        <taxon>Aspergillaceae</taxon>
        <taxon>Aspergillus</taxon>
        <taxon>Aspergillus subgen. Nidulantes</taxon>
    </lineage>
</organism>
<dbReference type="CDD" id="cd00067">
    <property type="entry name" value="GAL4"/>
    <property type="match status" value="1"/>
</dbReference>
<dbReference type="InterPro" id="IPR007219">
    <property type="entry name" value="XnlR_reg_dom"/>
</dbReference>
<protein>
    <recommendedName>
        <fullName evidence="8">Zn(2)-C6 fungal-type domain-containing protein</fullName>
    </recommendedName>
</protein>
<dbReference type="Gene3D" id="4.10.240.10">
    <property type="entry name" value="Zn(2)-C6 fungal-type DNA-binding domain"/>
    <property type="match status" value="1"/>
</dbReference>
<dbReference type="InterPro" id="IPR001138">
    <property type="entry name" value="Zn2Cys6_DnaBD"/>
</dbReference>
<evidence type="ECO:0000256" key="3">
    <source>
        <dbReference type="ARBA" id="ARBA00023015"/>
    </source>
</evidence>
<dbReference type="Proteomes" id="UP001610446">
    <property type="component" value="Unassembled WGS sequence"/>
</dbReference>
<keyword evidence="5" id="KW-0804">Transcription</keyword>
<proteinExistence type="predicted"/>
<evidence type="ECO:0000256" key="4">
    <source>
        <dbReference type="ARBA" id="ARBA00023125"/>
    </source>
</evidence>
<feature type="domain" description="Zn(2)-C6 fungal-type" evidence="8">
    <location>
        <begin position="39"/>
        <end position="71"/>
    </location>
</feature>
<keyword evidence="6" id="KW-0539">Nucleus</keyword>
<dbReference type="SMART" id="SM00906">
    <property type="entry name" value="Fungal_trans"/>
    <property type="match status" value="1"/>
</dbReference>
<accession>A0ABR4JDG6</accession>
<dbReference type="InterPro" id="IPR036864">
    <property type="entry name" value="Zn2-C6_fun-type_DNA-bd_sf"/>
</dbReference>
<reference evidence="9 10" key="1">
    <citation type="submission" date="2024-07" db="EMBL/GenBank/DDBJ databases">
        <title>Section-level genome sequencing and comparative genomics of Aspergillus sections Usti and Cavernicolus.</title>
        <authorList>
            <consortium name="Lawrence Berkeley National Laboratory"/>
            <person name="Nybo J.L."/>
            <person name="Vesth T.C."/>
            <person name="Theobald S."/>
            <person name="Frisvad J.C."/>
            <person name="Larsen T.O."/>
            <person name="Kjaerboelling I."/>
            <person name="Rothschild-Mancinelli K."/>
            <person name="Lyhne E.K."/>
            <person name="Kogle M.E."/>
            <person name="Barry K."/>
            <person name="Clum A."/>
            <person name="Na H."/>
            <person name="Ledsgaard L."/>
            <person name="Lin J."/>
            <person name="Lipzen A."/>
            <person name="Kuo A."/>
            <person name="Riley R."/>
            <person name="Mondo S."/>
            <person name="Labutti K."/>
            <person name="Haridas S."/>
            <person name="Pangalinan J."/>
            <person name="Salamov A.A."/>
            <person name="Simmons B.A."/>
            <person name="Magnuson J.K."/>
            <person name="Chen J."/>
            <person name="Drula E."/>
            <person name="Henrissat B."/>
            <person name="Wiebenga A."/>
            <person name="Lubbers R.J."/>
            <person name="Gomes A.C."/>
            <person name="Makela M.R."/>
            <person name="Stajich J."/>
            <person name="Grigoriev I.V."/>
            <person name="Mortensen U.H."/>
            <person name="De Vries R.P."/>
            <person name="Baker S.E."/>
            <person name="Andersen M.R."/>
        </authorList>
    </citation>
    <scope>NUCLEOTIDE SEQUENCE [LARGE SCALE GENOMIC DNA]</scope>
    <source>
        <strain evidence="9 10">CBS 123904</strain>
    </source>
</reference>
<gene>
    <name evidence="9" type="ORF">BJY01DRAFT_220227</name>
</gene>
<dbReference type="InterPro" id="IPR050815">
    <property type="entry name" value="TF_fung"/>
</dbReference>
<dbReference type="PANTHER" id="PTHR47338">
    <property type="entry name" value="ZN(II)2CYS6 TRANSCRIPTION FACTOR (EUROFUNG)-RELATED"/>
    <property type="match status" value="1"/>
</dbReference>
<dbReference type="Pfam" id="PF04082">
    <property type="entry name" value="Fungal_trans"/>
    <property type="match status" value="1"/>
</dbReference>
<keyword evidence="4" id="KW-0238">DNA-binding</keyword>
<evidence type="ECO:0000256" key="2">
    <source>
        <dbReference type="ARBA" id="ARBA00022723"/>
    </source>
</evidence>
<feature type="region of interest" description="Disordered" evidence="7">
    <location>
        <begin position="73"/>
        <end position="106"/>
    </location>
</feature>
<comment type="subcellular location">
    <subcellularLocation>
        <location evidence="1">Nucleus</location>
    </subcellularLocation>
</comment>
<sequence>MTSTRDITQLLESTGALQVFYSECIENPKLGATMRTTLACQWCRKAKVKCHHDGSPPCRSCSLYPERTCALSTPTHRSKRRKYSPQRSSGNLPLDGRALSPVGSPSGPGIQGETAFMPVSQSFRTHDTTSMHPSTQLQCNYIPELNDSKLVEHAFHIFVRHFPEFRVFHQPTFLALLDNKRLPNILLSAIFALSARFLPELVTVHGTPGKASEYFANHVRQNVMARTMEAMDIHTVQTLFMLSLYDWGHGDGSRAWTYNGMATRIANGVHAQAKAAANVDDSFSNRFRLEEACRTVWACFLLDSMIGCGKCHASNFSMSINGVPLPLGEDEFAFGSTHYSQPLYLATWDPEVDDYEPSRVSSMANIGTDRTSSLLVQGFYIWQLISSWVSSGGRKREAPSSREPPWRPRSFWSRSMSALEDWRASQSPRLIYSTTNVNLQVYISQGEGERFALTNLLYYLNLIFLHREYTPFIPQPSNHPQGPVDPPLLTEEAPVGWWDQSAQTLLASASNVVRIMQELDRRGVQFQAPFTSFCVFTAATTLAYMDAWEYMAPGIDRQLSSELFTWASSWLHRSCKVWRVATGWYRSLLALRQLYTQAKSDPRRFLRGVGAEKLPALEESIHRLAGSETSDISDVPTANILLLLQRQQVQSRTDRRSTDFMECHREPVETTFNAHQHHLVNAEQLANADNQSLSSDYILDHNLITSILSDPSGSVFRPFEFADFSM</sequence>
<dbReference type="EMBL" id="JBFXLU010000150">
    <property type="protein sequence ID" value="KAL2838089.1"/>
    <property type="molecule type" value="Genomic_DNA"/>
</dbReference>
<dbReference type="CDD" id="cd12148">
    <property type="entry name" value="fungal_TF_MHR"/>
    <property type="match status" value="1"/>
</dbReference>
<keyword evidence="2" id="KW-0479">Metal-binding</keyword>
<evidence type="ECO:0000256" key="7">
    <source>
        <dbReference type="SAM" id="MobiDB-lite"/>
    </source>
</evidence>
<dbReference type="PROSITE" id="PS00463">
    <property type="entry name" value="ZN2_CY6_FUNGAL_1"/>
    <property type="match status" value="1"/>
</dbReference>
<name>A0ABR4JDG6_9EURO</name>
<evidence type="ECO:0000256" key="6">
    <source>
        <dbReference type="ARBA" id="ARBA00023242"/>
    </source>
</evidence>
<dbReference type="PROSITE" id="PS50048">
    <property type="entry name" value="ZN2_CY6_FUNGAL_2"/>
    <property type="match status" value="1"/>
</dbReference>
<evidence type="ECO:0000256" key="5">
    <source>
        <dbReference type="ARBA" id="ARBA00023163"/>
    </source>
</evidence>
<evidence type="ECO:0000313" key="10">
    <source>
        <dbReference type="Proteomes" id="UP001610446"/>
    </source>
</evidence>
<comment type="caution">
    <text evidence="9">The sequence shown here is derived from an EMBL/GenBank/DDBJ whole genome shotgun (WGS) entry which is preliminary data.</text>
</comment>
<keyword evidence="3" id="KW-0805">Transcription regulation</keyword>